<feature type="compositionally biased region" description="Low complexity" evidence="1">
    <location>
        <begin position="207"/>
        <end position="242"/>
    </location>
</feature>
<keyword evidence="4" id="KW-1185">Reference proteome</keyword>
<comment type="caution">
    <text evidence="3">The sequence shown here is derived from an EMBL/GenBank/DDBJ whole genome shotgun (WGS) entry which is preliminary data.</text>
</comment>
<feature type="compositionally biased region" description="Low complexity" evidence="1">
    <location>
        <begin position="163"/>
        <end position="177"/>
    </location>
</feature>
<proteinExistence type="predicted"/>
<evidence type="ECO:0000313" key="4">
    <source>
        <dbReference type="Proteomes" id="UP001205105"/>
    </source>
</evidence>
<keyword evidence="2" id="KW-0472">Membrane</keyword>
<sequence>MSCPLPYLSCPLIHLFPPSHLPMQLFVLFGLPALVLILSYAFNDPKALMISLPLLMLIPGIRDVLLSLCTDGIRAARNGWRFVSLDSQDLSDADYDRPPPAQQRAEWREAQAQRAAQAWWQAQEQRPPPPPPQQQQRVWQAAQQPEYSRREYELRPGEYQVVSNAASSSAPAAPRSPFADGWPEDGSFCDLPHSPFAPDWQAHLDQRQQPQQAPFAQQPAFAQQQPPFPQQQAYQQQQAARPPASPLSGAGTWQGGTPAAAAERVPAPRRRRPIRRGSSRSAPAAPAAEAGSTEGQRAVAAWPARPQQAGRLVRPASKGRVGVDIGRERDTTPLLLRPIFALIPFLRYWGGFL</sequence>
<dbReference type="Proteomes" id="UP001205105">
    <property type="component" value="Unassembled WGS sequence"/>
</dbReference>
<name>A0AAD5DL58_9CHLO</name>
<reference evidence="3" key="1">
    <citation type="submission" date="2020-11" db="EMBL/GenBank/DDBJ databases">
        <title>Chlorella ohadii genome sequencing and assembly.</title>
        <authorList>
            <person name="Murik O."/>
            <person name="Treves H."/>
            <person name="Kedem I."/>
            <person name="Shotland Y."/>
            <person name="Kaplan A."/>
        </authorList>
    </citation>
    <scope>NUCLEOTIDE SEQUENCE</scope>
    <source>
        <strain evidence="3">1</strain>
    </source>
</reference>
<feature type="compositionally biased region" description="Low complexity" evidence="1">
    <location>
        <begin position="279"/>
        <end position="292"/>
    </location>
</feature>
<dbReference type="AlphaFoldDB" id="A0AAD5DL58"/>
<feature type="region of interest" description="Disordered" evidence="1">
    <location>
        <begin position="163"/>
        <end position="315"/>
    </location>
</feature>
<evidence type="ECO:0000256" key="1">
    <source>
        <dbReference type="SAM" id="MobiDB-lite"/>
    </source>
</evidence>
<gene>
    <name evidence="3" type="ORF">COHA_009747</name>
</gene>
<keyword evidence="2" id="KW-1133">Transmembrane helix</keyword>
<feature type="compositionally biased region" description="Low complexity" evidence="1">
    <location>
        <begin position="134"/>
        <end position="145"/>
    </location>
</feature>
<evidence type="ECO:0000256" key="2">
    <source>
        <dbReference type="SAM" id="Phobius"/>
    </source>
</evidence>
<feature type="transmembrane region" description="Helical" evidence="2">
    <location>
        <begin position="21"/>
        <end position="42"/>
    </location>
</feature>
<keyword evidence="2" id="KW-0812">Transmembrane</keyword>
<feature type="region of interest" description="Disordered" evidence="1">
    <location>
        <begin position="116"/>
        <end position="145"/>
    </location>
</feature>
<evidence type="ECO:0000313" key="3">
    <source>
        <dbReference type="EMBL" id="KAI7836384.1"/>
    </source>
</evidence>
<protein>
    <submittedName>
        <fullName evidence="3">Uncharacterized protein</fullName>
    </submittedName>
</protein>
<feature type="compositionally biased region" description="Basic residues" evidence="1">
    <location>
        <begin position="267"/>
        <end position="278"/>
    </location>
</feature>
<accession>A0AAD5DL58</accession>
<dbReference type="EMBL" id="JADXDR010000190">
    <property type="protein sequence ID" value="KAI7836384.1"/>
    <property type="molecule type" value="Genomic_DNA"/>
</dbReference>
<feature type="compositionally biased region" description="Low complexity" evidence="1">
    <location>
        <begin position="116"/>
        <end position="125"/>
    </location>
</feature>
<organism evidence="3 4">
    <name type="scientific">Chlorella ohadii</name>
    <dbReference type="NCBI Taxonomy" id="2649997"/>
    <lineage>
        <taxon>Eukaryota</taxon>
        <taxon>Viridiplantae</taxon>
        <taxon>Chlorophyta</taxon>
        <taxon>core chlorophytes</taxon>
        <taxon>Trebouxiophyceae</taxon>
        <taxon>Chlorellales</taxon>
        <taxon>Chlorellaceae</taxon>
        <taxon>Chlorella clade</taxon>
        <taxon>Chlorella</taxon>
    </lineage>
</organism>